<dbReference type="EMBL" id="JPKR02000001">
    <property type="protein sequence ID" value="KGD76672.1"/>
    <property type="molecule type" value="Genomic_DNA"/>
</dbReference>
<dbReference type="OrthoDB" id="8565817at2"/>
<keyword evidence="3" id="KW-1185">Reference proteome</keyword>
<sequence length="171" mass="17538">MKKMTHTPLLAMGLVAALISGAASAASWQDKLSSSASDLMNSSSATSGQSAGSEGGLSLSSITGLLNGGNNAVSSNSMSNVTGILQYCAENNLVKNNVSSVTDQLKSKLGLTDTSEQTQETGYAQGLEGLLNTGKGQQISLKSLSNTPMGEKLKTKACNVVLEQGKKYLGM</sequence>
<dbReference type="InterPro" id="IPR019637">
    <property type="entry name" value="DUF2501"/>
</dbReference>
<evidence type="ECO:0000313" key="2">
    <source>
        <dbReference type="EMBL" id="KGD76672.1"/>
    </source>
</evidence>
<evidence type="ECO:0000256" key="1">
    <source>
        <dbReference type="SAM" id="SignalP"/>
    </source>
</evidence>
<dbReference type="AlphaFoldDB" id="A0A095TIY0"/>
<proteinExistence type="predicted"/>
<name>A0A095TIY0_9GAMM</name>
<dbReference type="RefSeq" id="WP_038017348.1">
    <property type="nucleotide sequence ID" value="NZ_JPKR02000001.1"/>
</dbReference>
<reference evidence="2" key="1">
    <citation type="submission" date="2014-12" db="EMBL/GenBank/DDBJ databases">
        <title>The draft genome of the Tatumella morbirosei type strain, LMG23360T isolated from pineapple rot.</title>
        <authorList>
            <person name="Smits T.H."/>
            <person name="Palmer M."/>
            <person name="Venter S.N."/>
            <person name="Duffy B."/>
            <person name="Steenkamp E.T."/>
            <person name="Chan W.Y."/>
            <person name="Coutinho T.A."/>
            <person name="Coetzee M.P."/>
            <person name="De Maayer P."/>
        </authorList>
    </citation>
    <scope>NUCLEOTIDE SEQUENCE [LARGE SCALE GENOMIC DNA]</scope>
    <source>
        <strain evidence="2">LMG 23360</strain>
    </source>
</reference>
<dbReference type="Pfam" id="PF10696">
    <property type="entry name" value="DUF2501"/>
    <property type="match status" value="1"/>
</dbReference>
<accession>A0A095TIY0</accession>
<protein>
    <submittedName>
        <fullName evidence="2">Endopeptidase</fullName>
    </submittedName>
</protein>
<comment type="caution">
    <text evidence="2">The sequence shown here is derived from an EMBL/GenBank/DDBJ whole genome shotgun (WGS) entry which is preliminary data.</text>
</comment>
<feature type="signal peptide" evidence="1">
    <location>
        <begin position="1"/>
        <end position="25"/>
    </location>
</feature>
<keyword evidence="1" id="KW-0732">Signal</keyword>
<evidence type="ECO:0000313" key="3">
    <source>
        <dbReference type="Proteomes" id="UP000029577"/>
    </source>
</evidence>
<gene>
    <name evidence="2" type="ORF">HA49_04025</name>
</gene>
<dbReference type="Proteomes" id="UP000029577">
    <property type="component" value="Unassembled WGS sequence"/>
</dbReference>
<organism evidence="2 3">
    <name type="scientific">Tatumella morbirosei</name>
    <dbReference type="NCBI Taxonomy" id="642227"/>
    <lineage>
        <taxon>Bacteria</taxon>
        <taxon>Pseudomonadati</taxon>
        <taxon>Pseudomonadota</taxon>
        <taxon>Gammaproteobacteria</taxon>
        <taxon>Enterobacterales</taxon>
        <taxon>Erwiniaceae</taxon>
        <taxon>Tatumella</taxon>
    </lineage>
</organism>
<dbReference type="eggNOG" id="ENOG50320SA">
    <property type="taxonomic scope" value="Bacteria"/>
</dbReference>
<feature type="chain" id="PRO_5001911613" evidence="1">
    <location>
        <begin position="26"/>
        <end position="171"/>
    </location>
</feature>
<dbReference type="STRING" id="642227.HA49_04025"/>